<organism evidence="2 3">
    <name type="scientific">Tanacetum coccineum</name>
    <dbReference type="NCBI Taxonomy" id="301880"/>
    <lineage>
        <taxon>Eukaryota</taxon>
        <taxon>Viridiplantae</taxon>
        <taxon>Streptophyta</taxon>
        <taxon>Embryophyta</taxon>
        <taxon>Tracheophyta</taxon>
        <taxon>Spermatophyta</taxon>
        <taxon>Magnoliopsida</taxon>
        <taxon>eudicotyledons</taxon>
        <taxon>Gunneridae</taxon>
        <taxon>Pentapetalae</taxon>
        <taxon>asterids</taxon>
        <taxon>campanulids</taxon>
        <taxon>Asterales</taxon>
        <taxon>Asteraceae</taxon>
        <taxon>Asteroideae</taxon>
        <taxon>Anthemideae</taxon>
        <taxon>Anthemidinae</taxon>
        <taxon>Tanacetum</taxon>
    </lineage>
</organism>
<accession>A0ABQ5EYP9</accession>
<comment type="caution">
    <text evidence="2">The sequence shown here is derived from an EMBL/GenBank/DDBJ whole genome shotgun (WGS) entry which is preliminary data.</text>
</comment>
<proteinExistence type="predicted"/>
<dbReference type="EMBL" id="BQNB010016803">
    <property type="protein sequence ID" value="GJT55959.1"/>
    <property type="molecule type" value="Genomic_DNA"/>
</dbReference>
<protein>
    <submittedName>
        <fullName evidence="2">Uncharacterized protein</fullName>
    </submittedName>
</protein>
<sequence length="528" mass="60068">MSYNQPTITTTLIFPTRFGSNLVYVKGRVTILLIANQFMMSFLIKMSVIFAIPLQQPAEGIPSNLRKHICFNDGRVDLTQSQGRGKFFLLWVQVGPTLQEQVGSKFWETIKAVMFTTAKGKGHIIAFLAVQGTTDGQATMTVITYNAYLIKPDDLIAYDSDCDELNTAKVALMANLSHYGLDALAEVHNPDNVDNNMINQGVQAAVQNSNSSAQQDAQILSVIEQLKTHVNNCTKINLDNKSVNDTLTAKLERYKEQVKVLKEGQNVDLKKTLMLAEESRSKMFLKQQDPMVLEKKVNTTPVDYANSMNSLDPSPSCRPTKVEVPKELPKVLLPSQHMRKLQEKYQDYLFSTPVIALKGEPEERRLAFHDSTSKKKSSKKSKVIKEQESATSNEEAATDYEQEKEELRMWLAVVLDEDETVDPELLSVKYTIVDWESQNLGSVDMEDIHVYKIIRVDGNTSYHKTFSSMLRKFDRQDLIDLHRLVMKRFKDNTPEGYNLLLWGDFNVMFKPNAEDEIWSNQQDWTLIS</sequence>
<reference evidence="2" key="2">
    <citation type="submission" date="2022-01" db="EMBL/GenBank/DDBJ databases">
        <authorList>
            <person name="Yamashiro T."/>
            <person name="Shiraishi A."/>
            <person name="Satake H."/>
            <person name="Nakayama K."/>
        </authorList>
    </citation>
    <scope>NUCLEOTIDE SEQUENCE</scope>
</reference>
<evidence type="ECO:0000256" key="1">
    <source>
        <dbReference type="SAM" id="MobiDB-lite"/>
    </source>
</evidence>
<feature type="region of interest" description="Disordered" evidence="1">
    <location>
        <begin position="366"/>
        <end position="400"/>
    </location>
</feature>
<evidence type="ECO:0000313" key="2">
    <source>
        <dbReference type="EMBL" id="GJT55959.1"/>
    </source>
</evidence>
<dbReference type="Proteomes" id="UP001151760">
    <property type="component" value="Unassembled WGS sequence"/>
</dbReference>
<evidence type="ECO:0000313" key="3">
    <source>
        <dbReference type="Proteomes" id="UP001151760"/>
    </source>
</evidence>
<reference evidence="2" key="1">
    <citation type="journal article" date="2022" name="Int. J. Mol. Sci.">
        <title>Draft Genome of Tanacetum Coccineum: Genomic Comparison of Closely Related Tanacetum-Family Plants.</title>
        <authorList>
            <person name="Yamashiro T."/>
            <person name="Shiraishi A."/>
            <person name="Nakayama K."/>
            <person name="Satake H."/>
        </authorList>
    </citation>
    <scope>NUCLEOTIDE SEQUENCE</scope>
</reference>
<gene>
    <name evidence="2" type="ORF">Tco_0991013</name>
</gene>
<keyword evidence="3" id="KW-1185">Reference proteome</keyword>
<name>A0ABQ5EYP9_9ASTR</name>